<dbReference type="EMBL" id="JAWDGP010005144">
    <property type="protein sequence ID" value="KAK3759280.1"/>
    <property type="molecule type" value="Genomic_DNA"/>
</dbReference>
<protein>
    <submittedName>
        <fullName evidence="2">Uncharacterized protein</fullName>
    </submittedName>
</protein>
<gene>
    <name evidence="2" type="ORF">RRG08_021227</name>
</gene>
<comment type="caution">
    <text evidence="2">The sequence shown here is derived from an EMBL/GenBank/DDBJ whole genome shotgun (WGS) entry which is preliminary data.</text>
</comment>
<feature type="region of interest" description="Disordered" evidence="1">
    <location>
        <begin position="1"/>
        <end position="22"/>
    </location>
</feature>
<proteinExistence type="predicted"/>
<dbReference type="Proteomes" id="UP001283361">
    <property type="component" value="Unassembled WGS sequence"/>
</dbReference>
<sequence>MMVVGGETESHQGSHDQNTLHLVSDPRLSRNTKCGQKMPELVDLDWVSCYHCPSIRPEEVDLDWVRCYHCPSIRPEEVDLDWVSSYHCPSIRPELVDLDWVS</sequence>
<evidence type="ECO:0000313" key="3">
    <source>
        <dbReference type="Proteomes" id="UP001283361"/>
    </source>
</evidence>
<accession>A0AAE0YYJ0</accession>
<keyword evidence="3" id="KW-1185">Reference proteome</keyword>
<dbReference type="AlphaFoldDB" id="A0AAE0YYJ0"/>
<name>A0AAE0YYJ0_9GAST</name>
<reference evidence="2" key="1">
    <citation type="journal article" date="2023" name="G3 (Bethesda)">
        <title>A reference genome for the long-term kleptoplast-retaining sea slug Elysia crispata morphotype clarki.</title>
        <authorList>
            <person name="Eastman K.E."/>
            <person name="Pendleton A.L."/>
            <person name="Shaikh M.A."/>
            <person name="Suttiyut T."/>
            <person name="Ogas R."/>
            <person name="Tomko P."/>
            <person name="Gavelis G."/>
            <person name="Widhalm J.R."/>
            <person name="Wisecaver J.H."/>
        </authorList>
    </citation>
    <scope>NUCLEOTIDE SEQUENCE</scope>
    <source>
        <strain evidence="2">ECLA1</strain>
    </source>
</reference>
<organism evidence="2 3">
    <name type="scientific">Elysia crispata</name>
    <name type="common">lettuce slug</name>
    <dbReference type="NCBI Taxonomy" id="231223"/>
    <lineage>
        <taxon>Eukaryota</taxon>
        <taxon>Metazoa</taxon>
        <taxon>Spiralia</taxon>
        <taxon>Lophotrochozoa</taxon>
        <taxon>Mollusca</taxon>
        <taxon>Gastropoda</taxon>
        <taxon>Heterobranchia</taxon>
        <taxon>Euthyneura</taxon>
        <taxon>Panpulmonata</taxon>
        <taxon>Sacoglossa</taxon>
        <taxon>Placobranchoidea</taxon>
        <taxon>Plakobranchidae</taxon>
        <taxon>Elysia</taxon>
    </lineage>
</organism>
<evidence type="ECO:0000256" key="1">
    <source>
        <dbReference type="SAM" id="MobiDB-lite"/>
    </source>
</evidence>
<evidence type="ECO:0000313" key="2">
    <source>
        <dbReference type="EMBL" id="KAK3759280.1"/>
    </source>
</evidence>